<evidence type="ECO:0000256" key="10">
    <source>
        <dbReference type="ARBA" id="ARBA00023306"/>
    </source>
</evidence>
<dbReference type="InterPro" id="IPR011010">
    <property type="entry name" value="DNA_brk_join_enz"/>
</dbReference>
<feature type="active site" evidence="11">
    <location>
        <position position="278"/>
    </location>
</feature>
<evidence type="ECO:0000256" key="2">
    <source>
        <dbReference type="ARBA" id="ARBA00006657"/>
    </source>
</evidence>
<dbReference type="InterPro" id="IPR004107">
    <property type="entry name" value="Integrase_SAM-like_N"/>
</dbReference>
<feature type="active site" evidence="11">
    <location>
        <position position="255"/>
    </location>
</feature>
<dbReference type="Pfam" id="PF00589">
    <property type="entry name" value="Phage_integrase"/>
    <property type="match status" value="1"/>
</dbReference>
<dbReference type="InterPro" id="IPR044068">
    <property type="entry name" value="CB"/>
</dbReference>
<dbReference type="GO" id="GO:0003677">
    <property type="term" value="F:DNA binding"/>
    <property type="evidence" value="ECO:0007669"/>
    <property type="project" value="UniProtKB-UniRule"/>
</dbReference>
<keyword evidence="10 11" id="KW-0131">Cell cycle</keyword>
<evidence type="ECO:0000256" key="1">
    <source>
        <dbReference type="ARBA" id="ARBA00004496"/>
    </source>
</evidence>
<dbReference type="CDD" id="cd00798">
    <property type="entry name" value="INT_XerDC_C"/>
    <property type="match status" value="1"/>
</dbReference>
<evidence type="ECO:0000256" key="5">
    <source>
        <dbReference type="ARBA" id="ARBA00022618"/>
    </source>
</evidence>
<keyword evidence="5 11" id="KW-0132">Cell division</keyword>
<dbReference type="InterPro" id="IPR023009">
    <property type="entry name" value="Tyrosine_recombinase_XerC/XerD"/>
</dbReference>
<feature type="active site" evidence="11">
    <location>
        <position position="176"/>
    </location>
</feature>
<dbReference type="InterPro" id="IPR050090">
    <property type="entry name" value="Tyrosine_recombinase_XerCD"/>
</dbReference>
<evidence type="ECO:0000259" key="13">
    <source>
        <dbReference type="PROSITE" id="PS51898"/>
    </source>
</evidence>
<dbReference type="EMBL" id="AP011794">
    <property type="protein sequence ID" value="BAL58145.1"/>
    <property type="molecule type" value="Genomic_DNA"/>
</dbReference>
<dbReference type="AlphaFoldDB" id="H5SPQ9"/>
<evidence type="ECO:0000256" key="4">
    <source>
        <dbReference type="ARBA" id="ARBA00022490"/>
    </source>
</evidence>
<feature type="active site" evidence="11">
    <location>
        <position position="252"/>
    </location>
</feature>
<dbReference type="HAMAP" id="MF_01808">
    <property type="entry name" value="Recomb_XerC_XerD"/>
    <property type="match status" value="1"/>
</dbReference>
<keyword evidence="8 11" id="KW-0238">DNA-binding</keyword>
<dbReference type="GO" id="GO:0006313">
    <property type="term" value="P:DNA transposition"/>
    <property type="evidence" value="ECO:0007669"/>
    <property type="project" value="UniProtKB-UniRule"/>
</dbReference>
<evidence type="ECO:0000256" key="9">
    <source>
        <dbReference type="ARBA" id="ARBA00023172"/>
    </source>
</evidence>
<comment type="function">
    <text evidence="11">Site-specific tyrosine recombinase, which acts by catalyzing the cutting and rejoining of the recombining DNA molecules. The XerC-XerD complex is essential to convert dimers of the bacterial chromosome into monomers to permit their segregation at cell division. It also contributes to the segregational stability of plasmids.</text>
</comment>
<dbReference type="NCBIfam" id="TIGR02225">
    <property type="entry name" value="recomb_XerD"/>
    <property type="match status" value="1"/>
</dbReference>
<dbReference type="PROSITE" id="PS51900">
    <property type="entry name" value="CB"/>
    <property type="match status" value="1"/>
</dbReference>
<dbReference type="PROSITE" id="PS51898">
    <property type="entry name" value="TYR_RECOMBINASE"/>
    <property type="match status" value="1"/>
</dbReference>
<dbReference type="NCBIfam" id="TIGR02224">
    <property type="entry name" value="recomb_XerC"/>
    <property type="match status" value="1"/>
</dbReference>
<dbReference type="GO" id="GO:0051301">
    <property type="term" value="P:cell division"/>
    <property type="evidence" value="ECO:0007669"/>
    <property type="project" value="UniProtKB-UniRule"/>
</dbReference>
<gene>
    <name evidence="11" type="primary">xerC</name>
    <name evidence="15" type="ORF">HGMM_F54F02C28</name>
</gene>
<keyword evidence="6 11" id="KW-0159">Chromosome partition</keyword>
<feature type="domain" description="Tyr recombinase" evidence="13">
    <location>
        <begin position="112"/>
        <end position="300"/>
    </location>
</feature>
<dbReference type="InterPro" id="IPR010998">
    <property type="entry name" value="Integrase_recombinase_N"/>
</dbReference>
<comment type="similarity">
    <text evidence="2 11">Belongs to the 'phage' integrase family. XerC subfamily.</text>
</comment>
<dbReference type="Pfam" id="PF02899">
    <property type="entry name" value="Phage_int_SAM_1"/>
    <property type="match status" value="1"/>
</dbReference>
<evidence type="ECO:0000256" key="11">
    <source>
        <dbReference type="HAMAP-Rule" id="MF_01808"/>
    </source>
</evidence>
<dbReference type="SUPFAM" id="SSF56349">
    <property type="entry name" value="DNA breaking-rejoining enzymes"/>
    <property type="match status" value="1"/>
</dbReference>
<comment type="subunit">
    <text evidence="11">Forms a cyclic heterotetrameric complex composed of two molecules of XerC and two molecules of XerD.</text>
</comment>
<evidence type="ECO:0000259" key="14">
    <source>
        <dbReference type="PROSITE" id="PS51900"/>
    </source>
</evidence>
<keyword evidence="9 11" id="KW-0233">DNA recombination</keyword>
<evidence type="ECO:0000256" key="12">
    <source>
        <dbReference type="NCBIfam" id="TIGR02224"/>
    </source>
</evidence>
<keyword evidence="7 11" id="KW-0229">DNA integration</keyword>
<dbReference type="NCBIfam" id="NF001399">
    <property type="entry name" value="PRK00283.1"/>
    <property type="match status" value="1"/>
</dbReference>
<feature type="domain" description="Core-binding (CB)" evidence="14">
    <location>
        <begin position="1"/>
        <end position="91"/>
    </location>
</feature>
<dbReference type="InterPro" id="IPR011931">
    <property type="entry name" value="Recomb_XerC"/>
</dbReference>
<evidence type="ECO:0000256" key="8">
    <source>
        <dbReference type="ARBA" id="ARBA00023125"/>
    </source>
</evidence>
<comment type="subcellular location">
    <subcellularLocation>
        <location evidence="1 11">Cytoplasm</location>
    </subcellularLocation>
</comment>
<dbReference type="InterPro" id="IPR011932">
    <property type="entry name" value="Recomb_XerD"/>
</dbReference>
<dbReference type="InterPro" id="IPR002104">
    <property type="entry name" value="Integrase_catalytic"/>
</dbReference>
<dbReference type="GO" id="GO:0009037">
    <property type="term" value="F:tyrosine-based site-specific recombinase activity"/>
    <property type="evidence" value="ECO:0007669"/>
    <property type="project" value="UniProtKB-UniRule"/>
</dbReference>
<sequence>MQEYIDAFLDHLKYERNVSEHTLRNYRIDLLQFYDYLAPADATGNRRPVDIRQIDHITIREFLASLYAKRKKKTSIARKLATLRSFFKYLCREQVLEMNPASLVATPRLERKLPKFLSVEEVFRFLELPDTETVLGKRDRAVLELLYATGMRVSELVNLNLDDVDFKNRSIRVRGKGRKERIVPFGRKALEALEAYLGVRGQLLIQAPEQERDPRALFLNYQGTRLTTRSVGRIIARYAKMCADIPPKISPHSLRHSCATHLLNAGADLRAIQELLGHARLTTTQIYTHVSMEKLIEVYDRAHPKA</sequence>
<dbReference type="Gene3D" id="1.10.150.130">
    <property type="match status" value="1"/>
</dbReference>
<comment type="similarity">
    <text evidence="3">Belongs to the 'phage' integrase family. XerD subfamily.</text>
</comment>
<reference evidence="15" key="2">
    <citation type="journal article" date="2012" name="PLoS ONE">
        <title>A Deeply Branching Thermophilic Bacterium with an Ancient Acetyl-CoA Pathway Dominates a Subsurface Ecosystem.</title>
        <authorList>
            <person name="Takami H."/>
            <person name="Noguchi H."/>
            <person name="Takaki Y."/>
            <person name="Uchiyama I."/>
            <person name="Toyoda A."/>
            <person name="Nishi S."/>
            <person name="Chee G.-J."/>
            <person name="Arai W."/>
            <person name="Nunoura T."/>
            <person name="Itoh T."/>
            <person name="Hattori M."/>
            <person name="Takai K."/>
        </authorList>
    </citation>
    <scope>NUCLEOTIDE SEQUENCE</scope>
</reference>
<evidence type="ECO:0000256" key="7">
    <source>
        <dbReference type="ARBA" id="ARBA00022908"/>
    </source>
</evidence>
<dbReference type="GO" id="GO:0007059">
    <property type="term" value="P:chromosome segregation"/>
    <property type="evidence" value="ECO:0007669"/>
    <property type="project" value="UniProtKB-UniRule"/>
</dbReference>
<organism evidence="15">
    <name type="scientific">uncultured Acidobacteriota bacterium</name>
    <dbReference type="NCBI Taxonomy" id="171953"/>
    <lineage>
        <taxon>Bacteria</taxon>
        <taxon>Pseudomonadati</taxon>
        <taxon>Acidobacteriota</taxon>
        <taxon>environmental samples</taxon>
    </lineage>
</organism>
<dbReference type="NCBIfam" id="NF040815">
    <property type="entry name" value="recomb_XerA_Arch"/>
    <property type="match status" value="1"/>
</dbReference>
<accession>H5SPQ9</accession>
<dbReference type="Gene3D" id="1.10.443.10">
    <property type="entry name" value="Intergrase catalytic core"/>
    <property type="match status" value="1"/>
</dbReference>
<dbReference type="PANTHER" id="PTHR30349">
    <property type="entry name" value="PHAGE INTEGRASE-RELATED"/>
    <property type="match status" value="1"/>
</dbReference>
<evidence type="ECO:0000256" key="3">
    <source>
        <dbReference type="ARBA" id="ARBA00010450"/>
    </source>
</evidence>
<dbReference type="InterPro" id="IPR013762">
    <property type="entry name" value="Integrase-like_cat_sf"/>
</dbReference>
<feature type="active site" evidence="11">
    <location>
        <position position="152"/>
    </location>
</feature>
<feature type="active site" description="O-(3'-phospho-DNA)-tyrosine intermediate" evidence="11">
    <location>
        <position position="287"/>
    </location>
</feature>
<proteinExistence type="inferred from homology"/>
<dbReference type="PANTHER" id="PTHR30349:SF77">
    <property type="entry name" value="TYROSINE RECOMBINASE XERC"/>
    <property type="match status" value="1"/>
</dbReference>
<dbReference type="GO" id="GO:0005737">
    <property type="term" value="C:cytoplasm"/>
    <property type="evidence" value="ECO:0007669"/>
    <property type="project" value="UniProtKB-SubCell"/>
</dbReference>
<keyword evidence="4 11" id="KW-0963">Cytoplasm</keyword>
<evidence type="ECO:0000313" key="15">
    <source>
        <dbReference type="EMBL" id="BAL58145.1"/>
    </source>
</evidence>
<name>H5SPQ9_9BACT</name>
<evidence type="ECO:0000256" key="6">
    <source>
        <dbReference type="ARBA" id="ARBA00022829"/>
    </source>
</evidence>
<reference evidence="15" key="1">
    <citation type="journal article" date="2005" name="Environ. Microbiol.">
        <title>Genetic and functional properties of uncultivated thermophilic crenarchaeotes from a subsurface gold mine as revealed by analysis of genome fragments.</title>
        <authorList>
            <person name="Nunoura T."/>
            <person name="Hirayama H."/>
            <person name="Takami H."/>
            <person name="Oida H."/>
            <person name="Nishi S."/>
            <person name="Shimamura S."/>
            <person name="Suzuki Y."/>
            <person name="Inagaki F."/>
            <person name="Takai K."/>
            <person name="Nealson K.H."/>
            <person name="Horikoshi K."/>
        </authorList>
    </citation>
    <scope>NUCLEOTIDE SEQUENCE</scope>
</reference>
<protein>
    <recommendedName>
        <fullName evidence="11 12">Tyrosine recombinase XerC</fullName>
    </recommendedName>
</protein>